<evidence type="ECO:0000256" key="1">
    <source>
        <dbReference type="ARBA" id="ARBA00001961"/>
    </source>
</evidence>
<comment type="caution">
    <text evidence="7">The sequence shown here is derived from an EMBL/GenBank/DDBJ whole genome shotgun (WGS) entry which is preliminary data.</text>
</comment>
<dbReference type="GO" id="GO:0031418">
    <property type="term" value="F:L-ascorbic acid binding"/>
    <property type="evidence" value="ECO:0007669"/>
    <property type="project" value="InterPro"/>
</dbReference>
<dbReference type="GO" id="GO:0004656">
    <property type="term" value="F:procollagen-proline 4-dioxygenase activity"/>
    <property type="evidence" value="ECO:0007669"/>
    <property type="project" value="TreeGrafter"/>
</dbReference>
<evidence type="ECO:0000256" key="2">
    <source>
        <dbReference type="ARBA" id="ARBA00022723"/>
    </source>
</evidence>
<evidence type="ECO:0000256" key="5">
    <source>
        <dbReference type="ARBA" id="ARBA00023004"/>
    </source>
</evidence>
<dbReference type="Proteomes" id="UP000620124">
    <property type="component" value="Unassembled WGS sequence"/>
</dbReference>
<sequence>MPGFYATIIDDFLTPAECDALKELASSTGEWQLAGLMAHATTETVHTSFRNSDRIVRVDAATADMIYQRLRPLVPELHVITPDSDDGLCDLLDGPTPQKSFVTLHLYLNGDVSGGATRFWTPDRKHFIDVEPKVGRVLVFQQRMLVHSGEVTEGIKYTMRTEFMFEQV</sequence>
<comment type="cofactor">
    <cofactor evidence="1">
        <name>L-ascorbate</name>
        <dbReference type="ChEBI" id="CHEBI:38290"/>
    </cofactor>
</comment>
<keyword evidence="5" id="KW-0408">Iron</keyword>
<protein>
    <recommendedName>
        <fullName evidence="6">Prolyl 4-hydroxylase alpha subunit domain-containing protein</fullName>
    </recommendedName>
</protein>
<dbReference type="SMART" id="SM00702">
    <property type="entry name" value="P4Hc"/>
    <property type="match status" value="1"/>
</dbReference>
<dbReference type="PANTHER" id="PTHR10869">
    <property type="entry name" value="PROLYL 4-HYDROXYLASE ALPHA SUBUNIT"/>
    <property type="match status" value="1"/>
</dbReference>
<name>A0A8H6YTX6_9AGAR</name>
<dbReference type="GO" id="GO:0005506">
    <property type="term" value="F:iron ion binding"/>
    <property type="evidence" value="ECO:0007669"/>
    <property type="project" value="InterPro"/>
</dbReference>
<feature type="domain" description="Prolyl 4-hydroxylase alpha subunit" evidence="6">
    <location>
        <begin position="4"/>
        <end position="164"/>
    </location>
</feature>
<dbReference type="PANTHER" id="PTHR10869:SF241">
    <property type="entry name" value="FE2OG DIOXYGENASE DOMAIN-CONTAINING PROTEIN"/>
    <property type="match status" value="1"/>
</dbReference>
<keyword evidence="4" id="KW-0560">Oxidoreductase</keyword>
<dbReference type="GO" id="GO:0005783">
    <property type="term" value="C:endoplasmic reticulum"/>
    <property type="evidence" value="ECO:0007669"/>
    <property type="project" value="TreeGrafter"/>
</dbReference>
<keyword evidence="8" id="KW-1185">Reference proteome</keyword>
<dbReference type="AlphaFoldDB" id="A0A8H6YTX6"/>
<proteinExistence type="predicted"/>
<gene>
    <name evidence="7" type="ORF">MVEN_00350800</name>
</gene>
<organism evidence="7 8">
    <name type="scientific">Mycena venus</name>
    <dbReference type="NCBI Taxonomy" id="2733690"/>
    <lineage>
        <taxon>Eukaryota</taxon>
        <taxon>Fungi</taxon>
        <taxon>Dikarya</taxon>
        <taxon>Basidiomycota</taxon>
        <taxon>Agaricomycotina</taxon>
        <taxon>Agaricomycetes</taxon>
        <taxon>Agaricomycetidae</taxon>
        <taxon>Agaricales</taxon>
        <taxon>Marasmiineae</taxon>
        <taxon>Mycenaceae</taxon>
        <taxon>Mycena</taxon>
    </lineage>
</organism>
<accession>A0A8H6YTX6</accession>
<dbReference type="InterPro" id="IPR006620">
    <property type="entry name" value="Pro_4_hyd_alph"/>
</dbReference>
<dbReference type="EMBL" id="JACAZI010000003">
    <property type="protein sequence ID" value="KAF7364807.1"/>
    <property type="molecule type" value="Genomic_DNA"/>
</dbReference>
<reference evidence="7" key="1">
    <citation type="submission" date="2020-05" db="EMBL/GenBank/DDBJ databases">
        <title>Mycena genomes resolve the evolution of fungal bioluminescence.</title>
        <authorList>
            <person name="Tsai I.J."/>
        </authorList>
    </citation>
    <scope>NUCLEOTIDE SEQUENCE</scope>
    <source>
        <strain evidence="7">CCC161011</strain>
    </source>
</reference>
<evidence type="ECO:0000313" key="7">
    <source>
        <dbReference type="EMBL" id="KAF7364807.1"/>
    </source>
</evidence>
<dbReference type="Gene3D" id="2.60.120.620">
    <property type="entry name" value="q2cbj1_9rhob like domain"/>
    <property type="match status" value="1"/>
</dbReference>
<keyword evidence="3" id="KW-0223">Dioxygenase</keyword>
<evidence type="ECO:0000313" key="8">
    <source>
        <dbReference type="Proteomes" id="UP000620124"/>
    </source>
</evidence>
<keyword evidence="2" id="KW-0479">Metal-binding</keyword>
<evidence type="ECO:0000256" key="3">
    <source>
        <dbReference type="ARBA" id="ARBA00022964"/>
    </source>
</evidence>
<dbReference type="OrthoDB" id="69177at2759"/>
<dbReference type="InterPro" id="IPR045054">
    <property type="entry name" value="P4HA-like"/>
</dbReference>
<evidence type="ECO:0000256" key="4">
    <source>
        <dbReference type="ARBA" id="ARBA00023002"/>
    </source>
</evidence>
<evidence type="ECO:0000259" key="6">
    <source>
        <dbReference type="SMART" id="SM00702"/>
    </source>
</evidence>